<evidence type="ECO:0000313" key="2">
    <source>
        <dbReference type="Proteomes" id="UP000807825"/>
    </source>
</evidence>
<dbReference type="AlphaFoldDB" id="A0A9D6UZ65"/>
<name>A0A9D6UZ65_9BACT</name>
<accession>A0A9D6UZ65</accession>
<evidence type="ECO:0000313" key="1">
    <source>
        <dbReference type="EMBL" id="MBI5249110.1"/>
    </source>
</evidence>
<sequence length="92" mass="10656">MTGPVDAQMCRPCLKHLSLVRTAEEWETIEPAVFTKGLHMGCRCSWHPVRNIDSKLKIMQNTIGLQMDVEKFKRGIYWKPIVVLGELLRDME</sequence>
<organism evidence="1 2">
    <name type="scientific">Desulfomonile tiedjei</name>
    <dbReference type="NCBI Taxonomy" id="2358"/>
    <lineage>
        <taxon>Bacteria</taxon>
        <taxon>Pseudomonadati</taxon>
        <taxon>Thermodesulfobacteriota</taxon>
        <taxon>Desulfomonilia</taxon>
        <taxon>Desulfomonilales</taxon>
        <taxon>Desulfomonilaceae</taxon>
        <taxon>Desulfomonile</taxon>
    </lineage>
</organism>
<proteinExistence type="predicted"/>
<protein>
    <submittedName>
        <fullName evidence="1">Uncharacterized protein</fullName>
    </submittedName>
</protein>
<gene>
    <name evidence="1" type="ORF">HY912_06420</name>
</gene>
<comment type="caution">
    <text evidence="1">The sequence shown here is derived from an EMBL/GenBank/DDBJ whole genome shotgun (WGS) entry which is preliminary data.</text>
</comment>
<reference evidence="1" key="1">
    <citation type="submission" date="2020-07" db="EMBL/GenBank/DDBJ databases">
        <title>Huge and variable diversity of episymbiotic CPR bacteria and DPANN archaea in groundwater ecosystems.</title>
        <authorList>
            <person name="He C.Y."/>
            <person name="Keren R."/>
            <person name="Whittaker M."/>
            <person name="Farag I.F."/>
            <person name="Doudna J."/>
            <person name="Cate J.H.D."/>
            <person name="Banfield J.F."/>
        </authorList>
    </citation>
    <scope>NUCLEOTIDE SEQUENCE</scope>
    <source>
        <strain evidence="1">NC_groundwater_1664_Pr3_B-0.1um_52_9</strain>
    </source>
</reference>
<dbReference type="EMBL" id="JACRDE010000182">
    <property type="protein sequence ID" value="MBI5249110.1"/>
    <property type="molecule type" value="Genomic_DNA"/>
</dbReference>
<dbReference type="Proteomes" id="UP000807825">
    <property type="component" value="Unassembled WGS sequence"/>
</dbReference>